<reference evidence="3" key="1">
    <citation type="submission" date="2015-11" db="EMBL/GenBank/DDBJ databases">
        <title>De novo transcriptome assembly of four potential Pierce s Disease insect vectors from Arizona vineyards.</title>
        <authorList>
            <person name="Tassone E.E."/>
        </authorList>
    </citation>
    <scope>NUCLEOTIDE SEQUENCE</scope>
</reference>
<dbReference type="InterPro" id="IPR011009">
    <property type="entry name" value="Kinase-like_dom_sf"/>
</dbReference>
<evidence type="ECO:0000313" key="3">
    <source>
        <dbReference type="EMBL" id="JAT06437.1"/>
    </source>
</evidence>
<proteinExistence type="predicted"/>
<gene>
    <name evidence="3" type="ORF">g.45535</name>
    <name evidence="2" type="ORF">g.45539</name>
</gene>
<evidence type="ECO:0000313" key="2">
    <source>
        <dbReference type="EMBL" id="JAS81074.1"/>
    </source>
</evidence>
<dbReference type="AlphaFoldDB" id="A0A1B6K4R0"/>
<evidence type="ECO:0000259" key="1">
    <source>
        <dbReference type="SMART" id="SM00587"/>
    </source>
</evidence>
<dbReference type="SUPFAM" id="SSF56112">
    <property type="entry name" value="Protein kinase-like (PK-like)"/>
    <property type="match status" value="1"/>
</dbReference>
<dbReference type="InterPro" id="IPR015897">
    <property type="entry name" value="CHK_kinase-like"/>
</dbReference>
<dbReference type="Pfam" id="PF02958">
    <property type="entry name" value="EcKL"/>
    <property type="match status" value="1"/>
</dbReference>
<feature type="domain" description="CHK kinase-like" evidence="1">
    <location>
        <begin position="129"/>
        <end position="324"/>
    </location>
</feature>
<dbReference type="SMART" id="SM00587">
    <property type="entry name" value="CHK"/>
    <property type="match status" value="1"/>
</dbReference>
<accession>A0A1B6K4R0</accession>
<dbReference type="PANTHER" id="PTHR11012:SF55">
    <property type="entry name" value="BHLH DOMAIN-CONTAINING PROTEIN"/>
    <property type="match status" value="1"/>
</dbReference>
<organism evidence="3">
    <name type="scientific">Homalodisca liturata</name>
    <dbReference type="NCBI Taxonomy" id="320908"/>
    <lineage>
        <taxon>Eukaryota</taxon>
        <taxon>Metazoa</taxon>
        <taxon>Ecdysozoa</taxon>
        <taxon>Arthropoda</taxon>
        <taxon>Hexapoda</taxon>
        <taxon>Insecta</taxon>
        <taxon>Pterygota</taxon>
        <taxon>Neoptera</taxon>
        <taxon>Paraneoptera</taxon>
        <taxon>Hemiptera</taxon>
        <taxon>Auchenorrhyncha</taxon>
        <taxon>Membracoidea</taxon>
        <taxon>Cicadellidae</taxon>
        <taxon>Cicadellinae</taxon>
        <taxon>Proconiini</taxon>
        <taxon>Homalodisca</taxon>
    </lineage>
</organism>
<dbReference type="PANTHER" id="PTHR11012">
    <property type="entry name" value="PROTEIN KINASE-LIKE DOMAIN-CONTAINING"/>
    <property type="match status" value="1"/>
</dbReference>
<dbReference type="EMBL" id="GECU01026632">
    <property type="protein sequence ID" value="JAS81074.1"/>
    <property type="molecule type" value="Transcribed_RNA"/>
</dbReference>
<dbReference type="EMBL" id="GECU01001270">
    <property type="protein sequence ID" value="JAT06437.1"/>
    <property type="molecule type" value="Transcribed_RNA"/>
</dbReference>
<sequence>MAALDKPDWLTDDFLKSCLESDGEQITQNVIEISHSIEHAVSPGNNYGSVMFRVNIIYKKLGSDSEHSLSLIVKAPIEQSQCSEEGKKLSNEGCMIEQRYYSEFISNTFDLMKHNIVPKHYKSPHPGCIVLEDLKSLGYEMVDRHKMLDFDHCQLYIKASAKLHALSMVLYETRPEIFETVLNRSQDLLELYEKITRFTVLGSFRCMATFLEGKSGCEKYLNILKEAIDNELFLDVFEENNHLNHPLVALTQNDPWCANMMFKYDNNGNVIDIKIFDFQLVELSPPLKEFMTFVWISADQNVRETKLNDLYKLYCKSLKANLAELGYQKSIVLRDLESEIVTWSPLILYRICMNVPVSLADEKVQLKDYFNGNILEMESVKESPVYKTVFEGTTFNKLYLKFFQQIDKLGVFENIKKMLDQAKSKRNHV</sequence>
<dbReference type="InterPro" id="IPR004119">
    <property type="entry name" value="EcKL"/>
</dbReference>
<name>A0A1B6K4R0_9HEMI</name>
<protein>
    <recommendedName>
        <fullName evidence="1">CHK kinase-like domain-containing protein</fullName>
    </recommendedName>
</protein>